<dbReference type="InterPro" id="IPR011701">
    <property type="entry name" value="MFS"/>
</dbReference>
<feature type="domain" description="Major facilitator superfamily (MFS) profile" evidence="7">
    <location>
        <begin position="43"/>
        <end position="486"/>
    </location>
</feature>
<dbReference type="EMBL" id="JAFIMR010000036">
    <property type="protein sequence ID" value="KAI1858654.1"/>
    <property type="molecule type" value="Genomic_DNA"/>
</dbReference>
<evidence type="ECO:0000256" key="3">
    <source>
        <dbReference type="ARBA" id="ARBA00022989"/>
    </source>
</evidence>
<feature type="region of interest" description="Disordered" evidence="5">
    <location>
        <begin position="1"/>
        <end position="28"/>
    </location>
</feature>
<keyword evidence="4 6" id="KW-0472">Membrane</keyword>
<evidence type="ECO:0000313" key="8">
    <source>
        <dbReference type="EMBL" id="KAI1858654.1"/>
    </source>
</evidence>
<feature type="transmembrane region" description="Helical" evidence="6">
    <location>
        <begin position="425"/>
        <end position="447"/>
    </location>
</feature>
<evidence type="ECO:0000256" key="2">
    <source>
        <dbReference type="ARBA" id="ARBA00022692"/>
    </source>
</evidence>
<feature type="compositionally biased region" description="Low complexity" evidence="5">
    <location>
        <begin position="1"/>
        <end position="20"/>
    </location>
</feature>
<dbReference type="Proteomes" id="UP000829685">
    <property type="component" value="Unassembled WGS sequence"/>
</dbReference>
<dbReference type="Gene3D" id="1.20.1250.20">
    <property type="entry name" value="MFS general substrate transporter like domains"/>
    <property type="match status" value="2"/>
</dbReference>
<feature type="transmembrane region" description="Helical" evidence="6">
    <location>
        <begin position="288"/>
        <end position="309"/>
    </location>
</feature>
<keyword evidence="9" id="KW-1185">Reference proteome</keyword>
<evidence type="ECO:0000256" key="5">
    <source>
        <dbReference type="SAM" id="MobiDB-lite"/>
    </source>
</evidence>
<evidence type="ECO:0000256" key="1">
    <source>
        <dbReference type="ARBA" id="ARBA00004141"/>
    </source>
</evidence>
<feature type="transmembrane region" description="Helical" evidence="6">
    <location>
        <begin position="35"/>
        <end position="53"/>
    </location>
</feature>
<keyword evidence="3 6" id="KW-1133">Transmembrane helix</keyword>
<protein>
    <recommendedName>
        <fullName evidence="7">Major facilitator superfamily (MFS) profile domain-containing protein</fullName>
    </recommendedName>
</protein>
<sequence>MSDVPSESTALLGASSASAPRSDEPAAGKTSKGRVIAVSFILMVLVDFAGFLIDAPQTSILETIICDQYYSSGSPSALADCTVGPVQAELATVNQLLNTFNLIPGLLVALPFGVLADRYGRRPVLALSLIGIFIQDLLAKLVCWRHDIFPPRLIWLSSAARLIGGGDIVASSMIYLTVADVVPAGQRANVFFVLSACILVGDIIATPLSALLMSKDPWIPYLIAGVLSFLGGIIPLLFLPETLSKEHRSDETAQFSPASDESTVVGKSSPKKRTLASKSLEFISKIRSLASSNVVAVLLAFFVASLGRQSTGFLLQYVRQRFNWSYEKASFLIALRGSIHLVLLLLGLPSLNKLLTRYGFGNPARDLFTSRISVFLLTIGSLVIAVAPLVPLVALGVAVFALGSGFAPAARSLATALVHPDEAGTLYSALGLMQSLGGLVAGPMLAGSFRWGLNHGREWTGVPFLLVAGLFGFGVFAMSFVRLQDPIPETCAREDEETPTDTM</sequence>
<gene>
    <name evidence="8" type="ORF">JX265_010747</name>
</gene>
<feature type="transmembrane region" description="Helical" evidence="6">
    <location>
        <begin position="218"/>
        <end position="239"/>
    </location>
</feature>
<dbReference type="InterPro" id="IPR020846">
    <property type="entry name" value="MFS_dom"/>
</dbReference>
<feature type="transmembrane region" description="Helical" evidence="6">
    <location>
        <begin position="96"/>
        <end position="116"/>
    </location>
</feature>
<dbReference type="SUPFAM" id="SSF103473">
    <property type="entry name" value="MFS general substrate transporter"/>
    <property type="match status" value="1"/>
</dbReference>
<feature type="transmembrane region" description="Helical" evidence="6">
    <location>
        <begin position="459"/>
        <end position="481"/>
    </location>
</feature>
<feature type="transmembrane region" description="Helical" evidence="6">
    <location>
        <begin position="123"/>
        <end position="142"/>
    </location>
</feature>
<evidence type="ECO:0000256" key="6">
    <source>
        <dbReference type="SAM" id="Phobius"/>
    </source>
</evidence>
<evidence type="ECO:0000256" key="4">
    <source>
        <dbReference type="ARBA" id="ARBA00023136"/>
    </source>
</evidence>
<comment type="subcellular location">
    <subcellularLocation>
        <location evidence="1">Membrane</location>
        <topology evidence="1">Multi-pass membrane protein</topology>
    </subcellularLocation>
</comment>
<dbReference type="PANTHER" id="PTHR23507:SF1">
    <property type="entry name" value="FI18259P1-RELATED"/>
    <property type="match status" value="1"/>
</dbReference>
<accession>A0A9P9WDT6</accession>
<dbReference type="Pfam" id="PF07690">
    <property type="entry name" value="MFS_1"/>
    <property type="match status" value="1"/>
</dbReference>
<reference evidence="8" key="1">
    <citation type="submission" date="2021-03" db="EMBL/GenBank/DDBJ databases">
        <title>Revisited historic fungal species revealed as producer of novel bioactive compounds through whole genome sequencing and comparative genomics.</title>
        <authorList>
            <person name="Vignolle G.A."/>
            <person name="Hochenegger N."/>
            <person name="Mach R.L."/>
            <person name="Mach-Aigner A.R."/>
            <person name="Javad Rahimi M."/>
            <person name="Salim K.A."/>
            <person name="Chan C.M."/>
            <person name="Lim L.B.L."/>
            <person name="Cai F."/>
            <person name="Druzhinina I.S."/>
            <person name="U'Ren J.M."/>
            <person name="Derntl C."/>
        </authorList>
    </citation>
    <scope>NUCLEOTIDE SEQUENCE</scope>
    <source>
        <strain evidence="8">TUCIM 5799</strain>
    </source>
</reference>
<feature type="transmembrane region" description="Helical" evidence="6">
    <location>
        <begin position="154"/>
        <end position="178"/>
    </location>
</feature>
<dbReference type="InterPro" id="IPR036259">
    <property type="entry name" value="MFS_trans_sf"/>
</dbReference>
<keyword evidence="2 6" id="KW-0812">Transmembrane</keyword>
<feature type="transmembrane region" description="Helical" evidence="6">
    <location>
        <begin position="329"/>
        <end position="351"/>
    </location>
</feature>
<evidence type="ECO:0000313" key="9">
    <source>
        <dbReference type="Proteomes" id="UP000829685"/>
    </source>
</evidence>
<proteinExistence type="predicted"/>
<feature type="region of interest" description="Disordered" evidence="5">
    <location>
        <begin position="249"/>
        <end position="270"/>
    </location>
</feature>
<feature type="compositionally biased region" description="Polar residues" evidence="5">
    <location>
        <begin position="252"/>
        <end position="266"/>
    </location>
</feature>
<feature type="transmembrane region" description="Helical" evidence="6">
    <location>
        <begin position="372"/>
        <end position="405"/>
    </location>
</feature>
<dbReference type="GO" id="GO:0016020">
    <property type="term" value="C:membrane"/>
    <property type="evidence" value="ECO:0007669"/>
    <property type="project" value="UniProtKB-SubCell"/>
</dbReference>
<evidence type="ECO:0000259" key="7">
    <source>
        <dbReference type="PROSITE" id="PS50850"/>
    </source>
</evidence>
<dbReference type="PROSITE" id="PS50850">
    <property type="entry name" value="MFS"/>
    <property type="match status" value="1"/>
</dbReference>
<dbReference type="GO" id="GO:0022857">
    <property type="term" value="F:transmembrane transporter activity"/>
    <property type="evidence" value="ECO:0007669"/>
    <property type="project" value="InterPro"/>
</dbReference>
<name>A0A9P9WDT6_9PEZI</name>
<organism evidence="8 9">
    <name type="scientific">Neoarthrinium moseri</name>
    <dbReference type="NCBI Taxonomy" id="1658444"/>
    <lineage>
        <taxon>Eukaryota</taxon>
        <taxon>Fungi</taxon>
        <taxon>Dikarya</taxon>
        <taxon>Ascomycota</taxon>
        <taxon>Pezizomycotina</taxon>
        <taxon>Sordariomycetes</taxon>
        <taxon>Xylariomycetidae</taxon>
        <taxon>Amphisphaeriales</taxon>
        <taxon>Apiosporaceae</taxon>
        <taxon>Neoarthrinium</taxon>
    </lineage>
</organism>
<dbReference type="PANTHER" id="PTHR23507">
    <property type="entry name" value="ZGC:174356"/>
    <property type="match status" value="1"/>
</dbReference>
<comment type="caution">
    <text evidence="8">The sequence shown here is derived from an EMBL/GenBank/DDBJ whole genome shotgun (WGS) entry which is preliminary data.</text>
</comment>
<dbReference type="AlphaFoldDB" id="A0A9P9WDT6"/>
<feature type="transmembrane region" description="Helical" evidence="6">
    <location>
        <begin position="190"/>
        <end position="212"/>
    </location>
</feature>